<feature type="chain" id="PRO_5029514019" description="Receptor-like serine/threonine-protein kinase" evidence="20">
    <location>
        <begin position="26"/>
        <end position="831"/>
    </location>
</feature>
<dbReference type="InterPro" id="IPR011009">
    <property type="entry name" value="Kinase-like_dom_sf"/>
</dbReference>
<dbReference type="GO" id="GO:0016020">
    <property type="term" value="C:membrane"/>
    <property type="evidence" value="ECO:0007669"/>
    <property type="project" value="UniProtKB-SubCell"/>
</dbReference>
<dbReference type="SUPFAM" id="SSF51110">
    <property type="entry name" value="alpha-D-mannose-specific plant lectins"/>
    <property type="match status" value="1"/>
</dbReference>
<keyword evidence="4 18" id="KW-0808">Transferase</keyword>
<keyword evidence="15" id="KW-0325">Glycoprotein</keyword>
<evidence type="ECO:0000256" key="11">
    <source>
        <dbReference type="ARBA" id="ARBA00022989"/>
    </source>
</evidence>
<evidence type="ECO:0000256" key="19">
    <source>
        <dbReference type="PROSITE-ProRule" id="PRU10141"/>
    </source>
</evidence>
<keyword evidence="2 18" id="KW-0723">Serine/threonine-protein kinase</keyword>
<keyword evidence="13" id="KW-1015">Disulfide bond</keyword>
<dbReference type="FunFam" id="1.10.510.10:FF:000237">
    <property type="entry name" value="G-type lectin S-receptor-like serine/threonine-protein kinase"/>
    <property type="match status" value="1"/>
</dbReference>
<dbReference type="InterPro" id="IPR001245">
    <property type="entry name" value="Ser-Thr/Tyr_kinase_cat_dom"/>
</dbReference>
<keyword evidence="8 18" id="KW-0547">Nucleotide-binding</keyword>
<dbReference type="Gene3D" id="3.30.200.20">
    <property type="entry name" value="Phosphorylase Kinase, domain 1"/>
    <property type="match status" value="1"/>
</dbReference>
<evidence type="ECO:0000256" key="13">
    <source>
        <dbReference type="ARBA" id="ARBA00023157"/>
    </source>
</evidence>
<dbReference type="CDD" id="cd14066">
    <property type="entry name" value="STKc_IRAK"/>
    <property type="match status" value="1"/>
</dbReference>
<evidence type="ECO:0000313" key="24">
    <source>
        <dbReference type="Proteomes" id="UP000594261"/>
    </source>
</evidence>
<feature type="domain" description="Protein kinase" evidence="21">
    <location>
        <begin position="529"/>
        <end position="811"/>
    </location>
</feature>
<dbReference type="Gene3D" id="2.90.10.10">
    <property type="entry name" value="Bulb-type lectin domain"/>
    <property type="match status" value="1"/>
</dbReference>
<dbReference type="GO" id="GO:0004674">
    <property type="term" value="F:protein serine/threonine kinase activity"/>
    <property type="evidence" value="ECO:0007669"/>
    <property type="project" value="UniProtKB-KW"/>
</dbReference>
<keyword evidence="9 18" id="KW-0418">Kinase</keyword>
<dbReference type="InterPro" id="IPR024171">
    <property type="entry name" value="SRK-like_kinase"/>
</dbReference>
<evidence type="ECO:0000256" key="20">
    <source>
        <dbReference type="SAM" id="SignalP"/>
    </source>
</evidence>
<dbReference type="GO" id="GO:0030246">
    <property type="term" value="F:carbohydrate binding"/>
    <property type="evidence" value="ECO:0007669"/>
    <property type="project" value="UniProtKB-KW"/>
</dbReference>
<dbReference type="InterPro" id="IPR017441">
    <property type="entry name" value="Protein_kinase_ATP_BS"/>
</dbReference>
<keyword evidence="24" id="KW-1185">Reference proteome</keyword>
<dbReference type="InterPro" id="IPR036426">
    <property type="entry name" value="Bulb-type_lectin_dom_sf"/>
</dbReference>
<dbReference type="Pfam" id="PF00954">
    <property type="entry name" value="S_locus_glycop"/>
    <property type="match status" value="1"/>
</dbReference>
<dbReference type="InterPro" id="IPR051343">
    <property type="entry name" value="G-type_lectin_kinases/EP1-like"/>
</dbReference>
<evidence type="ECO:0000256" key="3">
    <source>
        <dbReference type="ARBA" id="ARBA00022536"/>
    </source>
</evidence>
<dbReference type="CDD" id="cd00028">
    <property type="entry name" value="B_lectin"/>
    <property type="match status" value="1"/>
</dbReference>
<keyword evidence="11" id="KW-1133">Transmembrane helix</keyword>
<dbReference type="SMART" id="SM00108">
    <property type="entry name" value="B_lectin"/>
    <property type="match status" value="1"/>
</dbReference>
<dbReference type="KEGG" id="qlo:115987608"/>
<dbReference type="PROSITE" id="PS50927">
    <property type="entry name" value="BULB_LECTIN"/>
    <property type="match status" value="1"/>
</dbReference>
<comment type="catalytic activity">
    <reaction evidence="16 18">
        <text>L-threonyl-[protein] + ATP = O-phospho-L-threonyl-[protein] + ADP + H(+)</text>
        <dbReference type="Rhea" id="RHEA:46608"/>
        <dbReference type="Rhea" id="RHEA-COMP:11060"/>
        <dbReference type="Rhea" id="RHEA-COMP:11605"/>
        <dbReference type="ChEBI" id="CHEBI:15378"/>
        <dbReference type="ChEBI" id="CHEBI:30013"/>
        <dbReference type="ChEBI" id="CHEBI:30616"/>
        <dbReference type="ChEBI" id="CHEBI:61977"/>
        <dbReference type="ChEBI" id="CHEBI:456216"/>
        <dbReference type="EC" id="2.7.11.1"/>
    </reaction>
</comment>
<evidence type="ECO:0000256" key="17">
    <source>
        <dbReference type="ARBA" id="ARBA00048679"/>
    </source>
</evidence>
<dbReference type="SUPFAM" id="SSF56112">
    <property type="entry name" value="Protein kinase-like (PK-like)"/>
    <property type="match status" value="1"/>
</dbReference>
<dbReference type="RefSeq" id="XP_030967055.1">
    <property type="nucleotide sequence ID" value="XM_031111195.1"/>
</dbReference>
<dbReference type="GO" id="GO:0005524">
    <property type="term" value="F:ATP binding"/>
    <property type="evidence" value="ECO:0007669"/>
    <property type="project" value="UniProtKB-UniRule"/>
</dbReference>
<keyword evidence="3" id="KW-0245">EGF-like domain</keyword>
<dbReference type="GO" id="GO:0048544">
    <property type="term" value="P:recognition of pollen"/>
    <property type="evidence" value="ECO:0007669"/>
    <property type="project" value="InterPro"/>
</dbReference>
<dbReference type="Pfam" id="PF01453">
    <property type="entry name" value="B_lectin"/>
    <property type="match status" value="1"/>
</dbReference>
<feature type="domain" description="Bulb-type lectin" evidence="22">
    <location>
        <begin position="36"/>
        <end position="152"/>
    </location>
</feature>
<dbReference type="EC" id="2.7.11.1" evidence="18"/>
<keyword evidence="12" id="KW-0472">Membrane</keyword>
<organism evidence="23 24">
    <name type="scientific">Quercus lobata</name>
    <name type="common">Valley oak</name>
    <dbReference type="NCBI Taxonomy" id="97700"/>
    <lineage>
        <taxon>Eukaryota</taxon>
        <taxon>Viridiplantae</taxon>
        <taxon>Streptophyta</taxon>
        <taxon>Embryophyta</taxon>
        <taxon>Tracheophyta</taxon>
        <taxon>Spermatophyta</taxon>
        <taxon>Magnoliopsida</taxon>
        <taxon>eudicotyledons</taxon>
        <taxon>Gunneridae</taxon>
        <taxon>Pentapetalae</taxon>
        <taxon>rosids</taxon>
        <taxon>fabids</taxon>
        <taxon>Fagales</taxon>
        <taxon>Fagaceae</taxon>
        <taxon>Quercus</taxon>
    </lineage>
</organism>
<keyword evidence="7" id="KW-0430">Lectin</keyword>
<gene>
    <name evidence="23" type="primary">LOC115987608</name>
</gene>
<protein>
    <recommendedName>
        <fullName evidence="18">Receptor-like serine/threonine-protein kinase</fullName>
        <ecNumber evidence="18">2.7.11.1</ecNumber>
    </recommendedName>
</protein>
<dbReference type="OrthoDB" id="5857966at2759"/>
<evidence type="ECO:0000256" key="10">
    <source>
        <dbReference type="ARBA" id="ARBA00022840"/>
    </source>
</evidence>
<dbReference type="EMBL" id="LRBV02000004">
    <property type="status" value="NOT_ANNOTATED_CDS"/>
    <property type="molecule type" value="Genomic_DNA"/>
</dbReference>
<accession>A0A7N2LBV3</accession>
<comment type="similarity">
    <text evidence="18">Belongs to the protein kinase superfamily. Ser/Thr protein kinase family.</text>
</comment>
<proteinExistence type="inferred from homology"/>
<keyword evidence="14" id="KW-0675">Receptor</keyword>
<evidence type="ECO:0000256" key="14">
    <source>
        <dbReference type="ARBA" id="ARBA00023170"/>
    </source>
</evidence>
<dbReference type="InterPro" id="IPR000719">
    <property type="entry name" value="Prot_kinase_dom"/>
</dbReference>
<dbReference type="PROSITE" id="PS00107">
    <property type="entry name" value="PROTEIN_KINASE_ATP"/>
    <property type="match status" value="1"/>
</dbReference>
<dbReference type="FunFam" id="2.90.10.10:FF:000013">
    <property type="entry name" value="G-type lectin S-receptor-like serine/threonine-protein kinase LECRK1"/>
    <property type="match status" value="1"/>
</dbReference>
<dbReference type="Pfam" id="PF07714">
    <property type="entry name" value="PK_Tyr_Ser-Thr"/>
    <property type="match status" value="1"/>
</dbReference>
<dbReference type="InterPro" id="IPR008271">
    <property type="entry name" value="Ser/Thr_kinase_AS"/>
</dbReference>
<evidence type="ECO:0000256" key="9">
    <source>
        <dbReference type="ARBA" id="ARBA00022777"/>
    </source>
</evidence>
<keyword evidence="10 18" id="KW-0067">ATP-binding</keyword>
<evidence type="ECO:0000256" key="2">
    <source>
        <dbReference type="ARBA" id="ARBA00022527"/>
    </source>
</evidence>
<comment type="catalytic activity">
    <reaction evidence="17 18">
        <text>L-seryl-[protein] + ATP = O-phospho-L-seryl-[protein] + ADP + H(+)</text>
        <dbReference type="Rhea" id="RHEA:17989"/>
        <dbReference type="Rhea" id="RHEA-COMP:9863"/>
        <dbReference type="Rhea" id="RHEA-COMP:11604"/>
        <dbReference type="ChEBI" id="CHEBI:15378"/>
        <dbReference type="ChEBI" id="CHEBI:29999"/>
        <dbReference type="ChEBI" id="CHEBI:30616"/>
        <dbReference type="ChEBI" id="CHEBI:83421"/>
        <dbReference type="ChEBI" id="CHEBI:456216"/>
        <dbReference type="EC" id="2.7.11.1"/>
    </reaction>
</comment>
<evidence type="ECO:0000256" key="12">
    <source>
        <dbReference type="ARBA" id="ARBA00023136"/>
    </source>
</evidence>
<keyword evidence="6 20" id="KW-0732">Signal</keyword>
<evidence type="ECO:0000313" key="23">
    <source>
        <dbReference type="EnsemblPlants" id="QL04p002419:mrna:CDS:2"/>
    </source>
</evidence>
<feature type="signal peptide" evidence="20">
    <location>
        <begin position="1"/>
        <end position="25"/>
    </location>
</feature>
<dbReference type="AlphaFoldDB" id="A0A7N2LBV3"/>
<evidence type="ECO:0000256" key="16">
    <source>
        <dbReference type="ARBA" id="ARBA00047899"/>
    </source>
</evidence>
<evidence type="ECO:0000256" key="5">
    <source>
        <dbReference type="ARBA" id="ARBA00022692"/>
    </source>
</evidence>
<dbReference type="Gramene" id="QL04p002419:mrna">
    <property type="protein sequence ID" value="QL04p002419:mrna:CDS:2"/>
    <property type="gene ID" value="QL04p002419"/>
</dbReference>
<evidence type="ECO:0000259" key="21">
    <source>
        <dbReference type="PROSITE" id="PS50011"/>
    </source>
</evidence>
<sequence>MASALAPFHCHLLVLVLTLLVPAIAQVYTSISVGSALFATDDNSTWTSPSGDFSFGFRRFPGQQDQFLLAIWFAKIPDETIVWSANRDYPAERESKVELNTAGQLVLKAPGGWELWRSSSNENPRVSNGAMLDTGNFVITGTNSSILWNSFDEPTNTMLPAQVLGLGSNLFSSVSEENNGVGKFQLRFNNPQQSNSSYVLILNQIDVYTQNPYGAYYAKQDVSELILDKSGYLQVKNSLGGISNLSSKGEVLRTDSDSYYRATLDFDGVFRLYTHPKNFTGNQTWSATWYVPENICLDIYDTFGSGPCGYNSICSLVAHGMPECQCAPGFSLLDVNNKYSGCKQDDVSYMNECNEMGTVISEDQFEFLEMEYADWPLADYELLQPTTEFECKNSCLRDCYCAVTIFQDPKFNNGTGRCWKKKLPLSNGRFNSSAIDRKALFKKFKLNSSSQNPTNPNPGQGRQNQEILILAVLLGTSVFFNFFSVAAISLVVFCLWQGKLPNFYRTLHTKDLDMNLRSFTYKNLEEATSGFKEELGRGSFGTVYKGVIVSSYSNYVAVKKLDKVIKEGEREFKTEVTVIGQTHHKNLVRLLGYCDEGEHRILVYEFMYNGSLSSFLFGVIRPSWQQRMQIALGIARGLMYLHEECSMQIIHCDIKPQNILLDDFFTAKISDFGLAKLLMNQQTRTLTGIRGTKGYVAPEWFRNTPVTVKVDVYSFGVMLLEIVSCRRCVEVEMERAAILTEWAYECYSRGKVERLVENDEEAISDMNWVKKLVMVAIWCVQDVPLLRPSMREVTHMLDGILEISAPPCPFLYCSTSEAEKSSMGFSNNSSV</sequence>
<evidence type="ECO:0000259" key="22">
    <source>
        <dbReference type="PROSITE" id="PS50927"/>
    </source>
</evidence>
<evidence type="ECO:0000256" key="7">
    <source>
        <dbReference type="ARBA" id="ARBA00022734"/>
    </source>
</evidence>
<dbReference type="PROSITE" id="PS50011">
    <property type="entry name" value="PROTEIN_KINASE_DOM"/>
    <property type="match status" value="1"/>
</dbReference>
<dbReference type="InterPro" id="IPR001480">
    <property type="entry name" value="Bulb-type_lectin_dom"/>
</dbReference>
<dbReference type="InterPro" id="IPR000858">
    <property type="entry name" value="S_locus_glycoprot_dom"/>
</dbReference>
<name>A0A7N2LBV3_QUELO</name>
<evidence type="ECO:0000256" key="18">
    <source>
        <dbReference type="PIRNR" id="PIRNR000641"/>
    </source>
</evidence>
<dbReference type="EnsemblPlants" id="QL04p002419:mrna">
    <property type="protein sequence ID" value="QL04p002419:mrna:CDS:2"/>
    <property type="gene ID" value="QL04p002419"/>
</dbReference>
<evidence type="ECO:0000256" key="8">
    <source>
        <dbReference type="ARBA" id="ARBA00022741"/>
    </source>
</evidence>
<dbReference type="InParanoid" id="A0A7N2LBV3"/>
<dbReference type="PROSITE" id="PS00108">
    <property type="entry name" value="PROTEIN_KINASE_ST"/>
    <property type="match status" value="1"/>
</dbReference>
<evidence type="ECO:0000256" key="6">
    <source>
        <dbReference type="ARBA" id="ARBA00022729"/>
    </source>
</evidence>
<dbReference type="PIRSF" id="PIRSF000641">
    <property type="entry name" value="SRK"/>
    <property type="match status" value="1"/>
</dbReference>
<dbReference type="SMART" id="SM00220">
    <property type="entry name" value="S_TKc"/>
    <property type="match status" value="1"/>
</dbReference>
<comment type="subcellular location">
    <subcellularLocation>
        <location evidence="1">Membrane</location>
        <topology evidence="1">Single-pass type I membrane protein</topology>
    </subcellularLocation>
</comment>
<dbReference type="OMA" id="HIRIQTL"/>
<evidence type="ECO:0000256" key="4">
    <source>
        <dbReference type="ARBA" id="ARBA00022679"/>
    </source>
</evidence>
<dbReference type="FunFam" id="3.30.200.20:FF:000059">
    <property type="entry name" value="S-receptor-like serine/threonine-protein kinase"/>
    <property type="match status" value="1"/>
</dbReference>
<feature type="binding site" evidence="19">
    <location>
        <position position="560"/>
    </location>
    <ligand>
        <name>ATP</name>
        <dbReference type="ChEBI" id="CHEBI:30616"/>
    </ligand>
</feature>
<dbReference type="GeneID" id="115987608"/>
<evidence type="ECO:0000256" key="15">
    <source>
        <dbReference type="ARBA" id="ARBA00023180"/>
    </source>
</evidence>
<dbReference type="PANTHER" id="PTHR47976:SF105">
    <property type="entry name" value="RECEPTOR-LIKE SERINE_THREONINE-PROTEIN KINASE"/>
    <property type="match status" value="1"/>
</dbReference>
<dbReference type="Gene3D" id="1.10.510.10">
    <property type="entry name" value="Transferase(Phosphotransferase) domain 1"/>
    <property type="match status" value="1"/>
</dbReference>
<keyword evidence="5" id="KW-0812">Transmembrane</keyword>
<dbReference type="PANTHER" id="PTHR47976">
    <property type="entry name" value="G-TYPE LECTIN S-RECEPTOR-LIKE SERINE/THREONINE-PROTEIN KINASE SD2-5"/>
    <property type="match status" value="1"/>
</dbReference>
<evidence type="ECO:0000256" key="1">
    <source>
        <dbReference type="ARBA" id="ARBA00004479"/>
    </source>
</evidence>
<reference evidence="23 24" key="1">
    <citation type="journal article" date="2016" name="G3 (Bethesda)">
        <title>First Draft Assembly and Annotation of the Genome of a California Endemic Oak Quercus lobata Nee (Fagaceae).</title>
        <authorList>
            <person name="Sork V.L."/>
            <person name="Fitz-Gibbon S.T."/>
            <person name="Puiu D."/>
            <person name="Crepeau M."/>
            <person name="Gugger P.F."/>
            <person name="Sherman R."/>
            <person name="Stevens K."/>
            <person name="Langley C.H."/>
            <person name="Pellegrini M."/>
            <person name="Salzberg S.L."/>
        </authorList>
    </citation>
    <scope>NUCLEOTIDE SEQUENCE [LARGE SCALE GENOMIC DNA]</scope>
    <source>
        <strain evidence="23 24">cv. SW786</strain>
    </source>
</reference>
<reference evidence="23" key="2">
    <citation type="submission" date="2021-01" db="UniProtKB">
        <authorList>
            <consortium name="EnsemblPlants"/>
        </authorList>
    </citation>
    <scope>IDENTIFICATION</scope>
</reference>
<dbReference type="Proteomes" id="UP000594261">
    <property type="component" value="Chromosome 4"/>
</dbReference>